<organism evidence="2 3">
    <name type="scientific">Lactobacillus taiwanensis</name>
    <dbReference type="NCBI Taxonomy" id="508451"/>
    <lineage>
        <taxon>Bacteria</taxon>
        <taxon>Bacillati</taxon>
        <taxon>Bacillota</taxon>
        <taxon>Bacilli</taxon>
        <taxon>Lactobacillales</taxon>
        <taxon>Lactobacillaceae</taxon>
        <taxon>Lactobacillus</taxon>
    </lineage>
</organism>
<sequence length="859" mass="99246">MIIEKFKSHLKTKYLYWLSFLLPALIFASYFIYRNQEILTVDLGQQYIDFLSFYKNNLFSNPLNLVYTLSSGLGNSFIGTWAYYLTSPFNLLLFLFSNSHLPEAILLIISLKVGSIGLSSFYYFQKFFTGDNKIFALAASLAFSLSGFVISYNLNLMWLDSLILLPLLLDSIDKLFVPKKHYFYLIGITFLLWFTNFYTGFMTLFFGLLYFISKLINYSFSKKKIISQYFIKSFLGTTLAACVLLPTFFEILNGKIHSDTSLSMGMQFSPYQVFYKLTIGAFNFTEMEKGLPNIFLTSLFTLLCLLYFINQKISLKEKITSAILLIFLFFSFSFNPLVLFWHLGQYPVWYPARFSFIFSFYAIYLGVQVLAHTKQFDFLSKLACVILVICLGIFLFLNIHQKEFLNQTNIILTILFFLCSLLIILFFNYKWIPVIFFGLVGLEVSINLLASLDNISYQKNYDYSNFTKNVSESINYLHKYDSGPYRTEKTFTRSDNDPLSNNYYGISNFNSISNRSIINLVEYLGLENNDNSFTNNYATPLSDSILGVKYNIVPIKNRRNLPEKEQVVFTSAFYRPDLITNKVVKSFKQLQIRQNSTALPLLFVSPTHKKTKFYPSMPATNQNLLFDNITGKKTNLFNSLYLTNPTKIQNVKPTKNLNEYKKIKGKQTSAIIFNISSFQKGPYYLELPSNLDEKTTSVVVNGHSLNNQDLGISTKLLNIGYYSANTSIKIIFYLNNKNINLNGVRVLQFRQSNFNKIIHQFNKRQPVTQQTSPITLTIDYKAKNKQILNSTIPYSSNWLLLDNGKVLKKQKFAHTFLSAQLKKGYHHITLIYIPITFIIGILISIMSLNFILVFRPKKD</sequence>
<accession>A0A256LFZ4</accession>
<feature type="transmembrane region" description="Helical" evidence="1">
    <location>
        <begin position="233"/>
        <end position="252"/>
    </location>
</feature>
<dbReference type="InterPro" id="IPR018580">
    <property type="entry name" value="Uncharacterised_YfhO"/>
</dbReference>
<feature type="transmembrane region" description="Helical" evidence="1">
    <location>
        <begin position="322"/>
        <end position="344"/>
    </location>
</feature>
<feature type="transmembrane region" description="Helical" evidence="1">
    <location>
        <begin position="350"/>
        <end position="371"/>
    </location>
</feature>
<feature type="transmembrane region" description="Helical" evidence="1">
    <location>
        <begin position="434"/>
        <end position="452"/>
    </location>
</feature>
<feature type="transmembrane region" description="Helical" evidence="1">
    <location>
        <begin position="409"/>
        <end position="427"/>
    </location>
</feature>
<dbReference type="EMBL" id="NGNX01000011">
    <property type="protein sequence ID" value="OYR92359.1"/>
    <property type="molecule type" value="Genomic_DNA"/>
</dbReference>
<keyword evidence="1" id="KW-0472">Membrane</keyword>
<dbReference type="AlphaFoldDB" id="A0A256LFZ4"/>
<dbReference type="Proteomes" id="UP000215828">
    <property type="component" value="Unassembled WGS sequence"/>
</dbReference>
<dbReference type="PANTHER" id="PTHR38454:SF1">
    <property type="entry name" value="INTEGRAL MEMBRANE PROTEIN"/>
    <property type="match status" value="1"/>
</dbReference>
<evidence type="ECO:0000313" key="2">
    <source>
        <dbReference type="EMBL" id="OYR92359.1"/>
    </source>
</evidence>
<evidence type="ECO:0000313" key="3">
    <source>
        <dbReference type="Proteomes" id="UP000215828"/>
    </source>
</evidence>
<feature type="transmembrane region" description="Helical" evidence="1">
    <location>
        <begin position="290"/>
        <end position="310"/>
    </location>
</feature>
<evidence type="ECO:0000256" key="1">
    <source>
        <dbReference type="SAM" id="Phobius"/>
    </source>
</evidence>
<keyword evidence="1" id="KW-1133">Transmembrane helix</keyword>
<protein>
    <submittedName>
        <fullName evidence="2">ABC transporter permease</fullName>
    </submittedName>
</protein>
<feature type="transmembrane region" description="Helical" evidence="1">
    <location>
        <begin position="14"/>
        <end position="33"/>
    </location>
</feature>
<feature type="transmembrane region" description="Helical" evidence="1">
    <location>
        <begin position="104"/>
        <end position="124"/>
    </location>
</feature>
<dbReference type="Pfam" id="PF09586">
    <property type="entry name" value="YfhO"/>
    <property type="match status" value="1"/>
</dbReference>
<reference evidence="2 3" key="1">
    <citation type="submission" date="2017-04" db="EMBL/GenBank/DDBJ databases">
        <authorList>
            <person name="Afonso C.L."/>
            <person name="Miller P.J."/>
            <person name="Scott M.A."/>
            <person name="Spackman E."/>
            <person name="Goraichik I."/>
            <person name="Dimitrov K.M."/>
            <person name="Suarez D.L."/>
            <person name="Swayne D.E."/>
        </authorList>
    </citation>
    <scope>NUCLEOTIDE SEQUENCE [LARGE SCALE GENOMIC DNA]</scope>
    <source>
        <strain evidence="2 3">609q</strain>
    </source>
</reference>
<feature type="transmembrane region" description="Helical" evidence="1">
    <location>
        <begin position="830"/>
        <end position="854"/>
    </location>
</feature>
<feature type="transmembrane region" description="Helical" evidence="1">
    <location>
        <begin position="65"/>
        <end position="84"/>
    </location>
</feature>
<feature type="transmembrane region" description="Helical" evidence="1">
    <location>
        <begin position="378"/>
        <end position="397"/>
    </location>
</feature>
<keyword evidence="1" id="KW-0812">Transmembrane</keyword>
<feature type="transmembrane region" description="Helical" evidence="1">
    <location>
        <begin position="136"/>
        <end position="159"/>
    </location>
</feature>
<comment type="caution">
    <text evidence="2">The sequence shown here is derived from an EMBL/GenBank/DDBJ whole genome shotgun (WGS) entry which is preliminary data.</text>
</comment>
<feature type="transmembrane region" description="Helical" evidence="1">
    <location>
        <begin position="182"/>
        <end position="212"/>
    </location>
</feature>
<dbReference type="RefSeq" id="WP_094544877.1">
    <property type="nucleotide sequence ID" value="NZ_NGNX01000011.1"/>
</dbReference>
<gene>
    <name evidence="2" type="ORF">CBF70_04885</name>
</gene>
<name>A0A256LFZ4_9LACO</name>
<reference evidence="2 3" key="2">
    <citation type="submission" date="2017-09" db="EMBL/GenBank/DDBJ databases">
        <title>Tripartite evolution among Lactobacillus johnsonii, Lactobacillus taiwanensis, Lactobacillus reuteri and their rodent host.</title>
        <authorList>
            <person name="Wang T."/>
            <person name="Knowles S."/>
            <person name="Cheng C."/>
        </authorList>
    </citation>
    <scope>NUCLEOTIDE SEQUENCE [LARGE SCALE GENOMIC DNA]</scope>
    <source>
        <strain evidence="2 3">609q</strain>
    </source>
</reference>
<dbReference type="PANTHER" id="PTHR38454">
    <property type="entry name" value="INTEGRAL MEMBRANE PROTEIN-RELATED"/>
    <property type="match status" value="1"/>
</dbReference>
<proteinExistence type="predicted"/>